<dbReference type="InterPro" id="IPR001680">
    <property type="entry name" value="WD40_rpt"/>
</dbReference>
<feature type="repeat" description="WD" evidence="3">
    <location>
        <begin position="520"/>
        <end position="561"/>
    </location>
</feature>
<evidence type="ECO:0000313" key="6">
    <source>
        <dbReference type="Proteomes" id="UP001303889"/>
    </source>
</evidence>
<dbReference type="InterPro" id="IPR019775">
    <property type="entry name" value="WD40_repeat_CS"/>
</dbReference>
<dbReference type="PROSITE" id="PS50082">
    <property type="entry name" value="WD_REPEATS_2"/>
    <property type="match status" value="3"/>
</dbReference>
<gene>
    <name evidence="5" type="ORF">C8A05DRAFT_15350</name>
</gene>
<dbReference type="SMART" id="SM00320">
    <property type="entry name" value="WD40"/>
    <property type="match status" value="3"/>
</dbReference>
<evidence type="ECO:0000256" key="1">
    <source>
        <dbReference type="ARBA" id="ARBA00022574"/>
    </source>
</evidence>
<feature type="non-terminal residue" evidence="5">
    <location>
        <position position="1"/>
    </location>
</feature>
<dbReference type="SUPFAM" id="SSF50978">
    <property type="entry name" value="WD40 repeat-like"/>
    <property type="match status" value="1"/>
</dbReference>
<dbReference type="PRINTS" id="PR00320">
    <property type="entry name" value="GPROTEINBRPT"/>
</dbReference>
<sequence length="695" mass="76529">GEVIFWLNGMAGTGKSTISRTVAQSFADRGLLGASFFFKRGERGRGNAALLFTTIATQLVAKEPDLAPYVRAAIEDDPSVTSKALREQFEKLILKPLGNLKGGLGGIKEVVLVIDALDECERDNDIRVIIYLLSQAKALSSVSLKSFLTSRPELPVRLGFSDIEGKYQDLVLHEIPKPIIEHDIATFLDFELARIRHDYNAVSPADRQLPPEWPGCHVVQALVDMAVPLFIFAATMCRFIRESGYDPRQQLTHVLQYQSRTDQSEIDRLDATYRPVLDRLLVGSEAAKRSAIARFRAVVGSIVLLAEPLSIRSLARLLDVPEDNVFHQLQPLHSVLSVPTSTKSPVRTFHLSFRDFLVDRQENYPFCIDERQTHERLAIRCLELLSTGDRLKKDVCGLRLPGTRRSEVNQDIIDTSLPPDMQYAFDLDWDACMQTLEGHTDSVTSVAFSHDSKTLASASDDRTIKLWDAATGSCTATLEGHTGPVYSVAFSHDSKTLASASDDRTIKLWDAATGNCTATLEGHTDLVTSVAFSHDSKTLASASDDRTIKLWDAATGGCPATLGCTATLKIGRAVTHLVFDKTGSSLLTDIGTFTLNKLSLLPTASTATPALEVSKARSDSLPQHVNRWGIGLSEDNAWITWDSYNVLWLPQTYRPTKSGIAEGRKLAIGCPSGRVLVLAFSQDTTLERLFWLCRV</sequence>
<dbReference type="Gene3D" id="3.40.50.300">
    <property type="entry name" value="P-loop containing nucleotide triphosphate hydrolases"/>
    <property type="match status" value="1"/>
</dbReference>
<evidence type="ECO:0000313" key="5">
    <source>
        <dbReference type="EMBL" id="KAK3902612.1"/>
    </source>
</evidence>
<dbReference type="Proteomes" id="UP001303889">
    <property type="component" value="Unassembled WGS sequence"/>
</dbReference>
<protein>
    <recommendedName>
        <fullName evidence="4">NACHT domain-containing protein</fullName>
    </recommendedName>
</protein>
<dbReference type="PANTHER" id="PTHR19848:SF8">
    <property type="entry name" value="F-BOX AND WD REPEAT DOMAIN CONTAINING 7"/>
    <property type="match status" value="1"/>
</dbReference>
<dbReference type="CDD" id="cd00200">
    <property type="entry name" value="WD40"/>
    <property type="match status" value="1"/>
</dbReference>
<dbReference type="Gene3D" id="2.130.10.10">
    <property type="entry name" value="YVTN repeat-like/Quinoprotein amine dehydrogenase"/>
    <property type="match status" value="2"/>
</dbReference>
<dbReference type="PANTHER" id="PTHR19848">
    <property type="entry name" value="WD40 REPEAT PROTEIN"/>
    <property type="match status" value="1"/>
</dbReference>
<organism evidence="5 6">
    <name type="scientific">Staphylotrichum tortipilum</name>
    <dbReference type="NCBI Taxonomy" id="2831512"/>
    <lineage>
        <taxon>Eukaryota</taxon>
        <taxon>Fungi</taxon>
        <taxon>Dikarya</taxon>
        <taxon>Ascomycota</taxon>
        <taxon>Pezizomycotina</taxon>
        <taxon>Sordariomycetes</taxon>
        <taxon>Sordariomycetidae</taxon>
        <taxon>Sordariales</taxon>
        <taxon>Chaetomiaceae</taxon>
        <taxon>Staphylotrichum</taxon>
    </lineage>
</organism>
<dbReference type="InterPro" id="IPR056884">
    <property type="entry name" value="NPHP3-like_N"/>
</dbReference>
<keyword evidence="6" id="KW-1185">Reference proteome</keyword>
<keyword evidence="1 3" id="KW-0853">WD repeat</keyword>
<accession>A0AAN6RTA2</accession>
<proteinExistence type="predicted"/>
<evidence type="ECO:0000256" key="2">
    <source>
        <dbReference type="ARBA" id="ARBA00022737"/>
    </source>
</evidence>
<dbReference type="AlphaFoldDB" id="A0AAN6RTA2"/>
<reference evidence="5" key="1">
    <citation type="journal article" date="2023" name="Mol. Phylogenet. Evol.">
        <title>Genome-scale phylogeny and comparative genomics of the fungal order Sordariales.</title>
        <authorList>
            <person name="Hensen N."/>
            <person name="Bonometti L."/>
            <person name="Westerberg I."/>
            <person name="Brannstrom I.O."/>
            <person name="Guillou S."/>
            <person name="Cros-Aarteil S."/>
            <person name="Calhoun S."/>
            <person name="Haridas S."/>
            <person name="Kuo A."/>
            <person name="Mondo S."/>
            <person name="Pangilinan J."/>
            <person name="Riley R."/>
            <person name="LaButti K."/>
            <person name="Andreopoulos B."/>
            <person name="Lipzen A."/>
            <person name="Chen C."/>
            <person name="Yan M."/>
            <person name="Daum C."/>
            <person name="Ng V."/>
            <person name="Clum A."/>
            <person name="Steindorff A."/>
            <person name="Ohm R.A."/>
            <person name="Martin F."/>
            <person name="Silar P."/>
            <person name="Natvig D.O."/>
            <person name="Lalanne C."/>
            <person name="Gautier V."/>
            <person name="Ament-Velasquez S.L."/>
            <person name="Kruys A."/>
            <person name="Hutchinson M.I."/>
            <person name="Powell A.J."/>
            <person name="Barry K."/>
            <person name="Miller A.N."/>
            <person name="Grigoriev I.V."/>
            <person name="Debuchy R."/>
            <person name="Gladieux P."/>
            <person name="Hiltunen Thoren M."/>
            <person name="Johannesson H."/>
        </authorList>
    </citation>
    <scope>NUCLEOTIDE SEQUENCE</scope>
    <source>
        <strain evidence="5">CBS 103.79</strain>
    </source>
</reference>
<dbReference type="InterPro" id="IPR020472">
    <property type="entry name" value="WD40_PAC1"/>
</dbReference>
<dbReference type="InterPro" id="IPR027417">
    <property type="entry name" value="P-loop_NTPase"/>
</dbReference>
<feature type="repeat" description="WD" evidence="3">
    <location>
        <begin position="436"/>
        <end position="477"/>
    </location>
</feature>
<feature type="domain" description="NACHT" evidence="4">
    <location>
        <begin position="3"/>
        <end position="152"/>
    </location>
</feature>
<dbReference type="Pfam" id="PF24883">
    <property type="entry name" value="NPHP3_N"/>
    <property type="match status" value="1"/>
</dbReference>
<evidence type="ECO:0000259" key="4">
    <source>
        <dbReference type="PROSITE" id="PS50837"/>
    </source>
</evidence>
<feature type="repeat" description="WD" evidence="3">
    <location>
        <begin position="478"/>
        <end position="519"/>
    </location>
</feature>
<dbReference type="EMBL" id="MU855498">
    <property type="protein sequence ID" value="KAK3902612.1"/>
    <property type="molecule type" value="Genomic_DNA"/>
</dbReference>
<reference evidence="5" key="2">
    <citation type="submission" date="2023-05" db="EMBL/GenBank/DDBJ databases">
        <authorList>
            <consortium name="Lawrence Berkeley National Laboratory"/>
            <person name="Steindorff A."/>
            <person name="Hensen N."/>
            <person name="Bonometti L."/>
            <person name="Westerberg I."/>
            <person name="Brannstrom I.O."/>
            <person name="Guillou S."/>
            <person name="Cros-Aarteil S."/>
            <person name="Calhoun S."/>
            <person name="Haridas S."/>
            <person name="Kuo A."/>
            <person name="Mondo S."/>
            <person name="Pangilinan J."/>
            <person name="Riley R."/>
            <person name="Labutti K."/>
            <person name="Andreopoulos B."/>
            <person name="Lipzen A."/>
            <person name="Chen C."/>
            <person name="Yanf M."/>
            <person name="Daum C."/>
            <person name="Ng V."/>
            <person name="Clum A."/>
            <person name="Ohm R."/>
            <person name="Martin F."/>
            <person name="Silar P."/>
            <person name="Natvig D."/>
            <person name="Lalanne C."/>
            <person name="Gautier V."/>
            <person name="Ament-Velasquez S.L."/>
            <person name="Kruys A."/>
            <person name="Hutchinson M.I."/>
            <person name="Powell A.J."/>
            <person name="Barry K."/>
            <person name="Miller A.N."/>
            <person name="Grigoriev I.V."/>
            <person name="Debuchy R."/>
            <person name="Gladieux P."/>
            <person name="Thoren M.H."/>
            <person name="Johannesson H."/>
        </authorList>
    </citation>
    <scope>NUCLEOTIDE SEQUENCE</scope>
    <source>
        <strain evidence="5">CBS 103.79</strain>
    </source>
</reference>
<dbReference type="PROSITE" id="PS50294">
    <property type="entry name" value="WD_REPEATS_REGION"/>
    <property type="match status" value="3"/>
</dbReference>
<dbReference type="PROSITE" id="PS00678">
    <property type="entry name" value="WD_REPEATS_1"/>
    <property type="match status" value="3"/>
</dbReference>
<dbReference type="PROSITE" id="PS50837">
    <property type="entry name" value="NACHT"/>
    <property type="match status" value="1"/>
</dbReference>
<name>A0AAN6RTA2_9PEZI</name>
<dbReference type="InterPro" id="IPR007111">
    <property type="entry name" value="NACHT_NTPase"/>
</dbReference>
<dbReference type="InterPro" id="IPR015943">
    <property type="entry name" value="WD40/YVTN_repeat-like_dom_sf"/>
</dbReference>
<dbReference type="Pfam" id="PF00400">
    <property type="entry name" value="WD40"/>
    <property type="match status" value="3"/>
</dbReference>
<dbReference type="InterPro" id="IPR036322">
    <property type="entry name" value="WD40_repeat_dom_sf"/>
</dbReference>
<keyword evidence="2" id="KW-0677">Repeat</keyword>
<comment type="caution">
    <text evidence="5">The sequence shown here is derived from an EMBL/GenBank/DDBJ whole genome shotgun (WGS) entry which is preliminary data.</text>
</comment>
<evidence type="ECO:0000256" key="3">
    <source>
        <dbReference type="PROSITE-ProRule" id="PRU00221"/>
    </source>
</evidence>